<dbReference type="PANTHER" id="PTHR32063">
    <property type="match status" value="1"/>
</dbReference>
<keyword evidence="7 9" id="KW-1133">Transmembrane helix</keyword>
<evidence type="ECO:0000256" key="2">
    <source>
        <dbReference type="ARBA" id="ARBA00010942"/>
    </source>
</evidence>
<feature type="transmembrane region" description="Helical" evidence="9">
    <location>
        <begin position="1002"/>
        <end position="1024"/>
    </location>
</feature>
<reference evidence="11" key="1">
    <citation type="journal article" date="2019" name="Int. J. Syst. Evol. Microbiol.">
        <title>The Global Catalogue of Microorganisms (GCM) 10K type strain sequencing project: providing services to taxonomists for standard genome sequencing and annotation.</title>
        <authorList>
            <consortium name="The Broad Institute Genomics Platform"/>
            <consortium name="The Broad Institute Genome Sequencing Center for Infectious Disease"/>
            <person name="Wu L."/>
            <person name="Ma J."/>
        </authorList>
    </citation>
    <scope>NUCLEOTIDE SEQUENCE [LARGE SCALE GENOMIC DNA]</scope>
    <source>
        <strain evidence="11">KACC 12633</strain>
    </source>
</reference>
<organism evidence="10 11">
    <name type="scientific">Kaistia terrae</name>
    <dbReference type="NCBI Taxonomy" id="537017"/>
    <lineage>
        <taxon>Bacteria</taxon>
        <taxon>Pseudomonadati</taxon>
        <taxon>Pseudomonadota</taxon>
        <taxon>Alphaproteobacteria</taxon>
        <taxon>Hyphomicrobiales</taxon>
        <taxon>Kaistiaceae</taxon>
        <taxon>Kaistia</taxon>
    </lineage>
</organism>
<dbReference type="InterPro" id="IPR001036">
    <property type="entry name" value="Acrflvin-R"/>
</dbReference>
<keyword evidence="11" id="KW-1185">Reference proteome</keyword>
<dbReference type="Pfam" id="PF00873">
    <property type="entry name" value="ACR_tran"/>
    <property type="match status" value="1"/>
</dbReference>
<feature type="transmembrane region" description="Helical" evidence="9">
    <location>
        <begin position="536"/>
        <end position="556"/>
    </location>
</feature>
<keyword evidence="5 9" id="KW-0997">Cell inner membrane</keyword>
<evidence type="ECO:0000313" key="11">
    <source>
        <dbReference type="Proteomes" id="UP001596150"/>
    </source>
</evidence>
<keyword evidence="4" id="KW-1003">Cell membrane</keyword>
<dbReference type="Gene3D" id="1.20.1640.10">
    <property type="entry name" value="Multidrug efflux transporter AcrB transmembrane domain"/>
    <property type="match status" value="2"/>
</dbReference>
<feature type="transmembrane region" description="Helical" evidence="9">
    <location>
        <begin position="366"/>
        <end position="390"/>
    </location>
</feature>
<evidence type="ECO:0000256" key="3">
    <source>
        <dbReference type="ARBA" id="ARBA00022448"/>
    </source>
</evidence>
<dbReference type="Gene3D" id="3.30.70.1440">
    <property type="entry name" value="Multidrug efflux transporter AcrB pore domain"/>
    <property type="match status" value="1"/>
</dbReference>
<protein>
    <recommendedName>
        <fullName evidence="9">Efflux pump membrane transporter</fullName>
    </recommendedName>
</protein>
<feature type="transmembrane region" description="Helical" evidence="9">
    <location>
        <begin position="438"/>
        <end position="458"/>
    </location>
</feature>
<keyword evidence="6 9" id="KW-0812">Transmembrane</keyword>
<evidence type="ECO:0000256" key="4">
    <source>
        <dbReference type="ARBA" id="ARBA00022475"/>
    </source>
</evidence>
<evidence type="ECO:0000256" key="9">
    <source>
        <dbReference type="RuleBase" id="RU364070"/>
    </source>
</evidence>
<feature type="transmembrane region" description="Helical" evidence="9">
    <location>
        <begin position="970"/>
        <end position="990"/>
    </location>
</feature>
<gene>
    <name evidence="10" type="ORF">ACFPP9_02210</name>
</gene>
<accession>A0ABW0PW19</accession>
<dbReference type="PRINTS" id="PR00702">
    <property type="entry name" value="ACRIFLAVINRP"/>
</dbReference>
<feature type="transmembrane region" description="Helical" evidence="9">
    <location>
        <begin position="12"/>
        <end position="30"/>
    </location>
</feature>
<feature type="transmembrane region" description="Helical" evidence="9">
    <location>
        <begin position="895"/>
        <end position="915"/>
    </location>
</feature>
<feature type="transmembrane region" description="Helical" evidence="9">
    <location>
        <begin position="921"/>
        <end position="945"/>
    </location>
</feature>
<comment type="caution">
    <text evidence="10">The sequence shown here is derived from an EMBL/GenBank/DDBJ whole genome shotgun (WGS) entry which is preliminary data.</text>
</comment>
<proteinExistence type="inferred from homology"/>
<evidence type="ECO:0000256" key="8">
    <source>
        <dbReference type="ARBA" id="ARBA00023136"/>
    </source>
</evidence>
<dbReference type="RefSeq" id="WP_266342600.1">
    <property type="nucleotide sequence ID" value="NZ_JAPKNH010000002.1"/>
</dbReference>
<dbReference type="SUPFAM" id="SSF82866">
    <property type="entry name" value="Multidrug efflux transporter AcrB transmembrane domain"/>
    <property type="match status" value="2"/>
</dbReference>
<dbReference type="Gene3D" id="3.30.70.1320">
    <property type="entry name" value="Multidrug efflux transporter AcrB pore domain like"/>
    <property type="match status" value="1"/>
</dbReference>
<dbReference type="InterPro" id="IPR004764">
    <property type="entry name" value="MdtF-like"/>
</dbReference>
<dbReference type="SUPFAM" id="SSF82714">
    <property type="entry name" value="Multidrug efflux transporter AcrB TolC docking domain, DN and DC subdomains"/>
    <property type="match status" value="2"/>
</dbReference>
<evidence type="ECO:0000256" key="6">
    <source>
        <dbReference type="ARBA" id="ARBA00022692"/>
    </source>
</evidence>
<keyword evidence="3 9" id="KW-0813">Transport</keyword>
<evidence type="ECO:0000256" key="1">
    <source>
        <dbReference type="ARBA" id="ARBA00004429"/>
    </source>
</evidence>
<feature type="transmembrane region" description="Helical" evidence="9">
    <location>
        <begin position="340"/>
        <end position="359"/>
    </location>
</feature>
<dbReference type="EMBL" id="JBHSML010000002">
    <property type="protein sequence ID" value="MFC5514569.1"/>
    <property type="molecule type" value="Genomic_DNA"/>
</dbReference>
<evidence type="ECO:0000256" key="7">
    <source>
        <dbReference type="ARBA" id="ARBA00022989"/>
    </source>
</evidence>
<dbReference type="SUPFAM" id="SSF82693">
    <property type="entry name" value="Multidrug efflux transporter AcrB pore domain, PN1, PN2, PC1 and PC2 subdomains"/>
    <property type="match status" value="4"/>
</dbReference>
<dbReference type="PANTHER" id="PTHR32063:SF13">
    <property type="entry name" value="MULTIDRUG EFFLUX PUMP SUBUNIT ACRB-RELATED"/>
    <property type="match status" value="1"/>
</dbReference>
<dbReference type="Proteomes" id="UP001596150">
    <property type="component" value="Unassembled WGS sequence"/>
</dbReference>
<comment type="caution">
    <text evidence="9">Lacks conserved residue(s) required for the propagation of feature annotation.</text>
</comment>
<evidence type="ECO:0000256" key="5">
    <source>
        <dbReference type="ARBA" id="ARBA00022519"/>
    </source>
</evidence>
<dbReference type="NCBIfam" id="TIGR00915">
    <property type="entry name" value="2A0602"/>
    <property type="match status" value="1"/>
</dbReference>
<keyword evidence="8 9" id="KW-0472">Membrane</keyword>
<dbReference type="Gene3D" id="3.30.2090.10">
    <property type="entry name" value="Multidrug efflux transporter AcrB TolC docking domain, DN and DC subdomains"/>
    <property type="match status" value="2"/>
</dbReference>
<dbReference type="Gene3D" id="3.30.70.1430">
    <property type="entry name" value="Multidrug efflux transporter AcrB pore domain"/>
    <property type="match status" value="2"/>
</dbReference>
<dbReference type="InterPro" id="IPR027463">
    <property type="entry name" value="AcrB_DN_DC_subdom"/>
</dbReference>
<evidence type="ECO:0000313" key="10">
    <source>
        <dbReference type="EMBL" id="MFC5514569.1"/>
    </source>
</evidence>
<comment type="similarity">
    <text evidence="2 9">Belongs to the resistance-nodulation-cell division (RND) (TC 2.A.6) family.</text>
</comment>
<sequence length="1041" mass="110719">MADFFIDRPIFAWVLAIVVMLGGLLGIYTLPIAQYPEIAPTTVRISATYPGASAETIENSVTKIIEQGMTGLENLDYMSASSTSSGQASVQLTFASGVDPDIAQVQVQNKLQLVQSQLPDAVVAQGITVTKSTSSILMVGGLVSTDGSLTSEDLGDYFSSRFEDAIKRVSGVGDVNVFGSGYAMRIWLDPIKLAKYQMIPSDVASAISAQNRQVSAGQLGALPSIQGQQLNVTITAQSQLQTPEQFRDIILKTATDGSIVHLSDVARVEIGSESYTTSSRFNGKNAAGFGINLATGANAIDTAAGVAEVIAKLSTGLPPNIEVVTAYDTTPFVKLSIEKVIETLIEAVVLVFIVMFIFLQSFRATLIPTIAVPVVLLGTFAVLSFAGYSINTLTMFAMVLAIGLLVDDAIVVVENVERVMAEEGLSPREATKKSMHEITGALIGIALVLSAVFVPMAFFTGSVGVIYRQFAVTIVAAMVLSVFVALVLTPALCATMLKPSSGHGERKGFFGWFNRTFDKNADRYQRGVGGILRRPIRFFVIYLLMCAGVVVLFSRLPTSFLPEEDQGVLMTSIQLPVGATSARTLEVVKQVEEHFLTQEKDSVDSVFAALGFGFNGNGQNAAMAFIKLKGFDQRTRADQSASAIAGRAMAAFSGIRDAQVFALSPPALPNLGNSNGFEMYLQDSAGAGQQQLSAARDQLLALARENPLVSGVRQGGQEDQAEFKINIDQAKARALGIDLGDINDTISVGFAGSYVNDFIDRGKVKPVYLQADAPFRMQPDNLNDWFVRNANGEMVPFSSFVSTDWTYGSPKLDRYNGVSAVSIQGSAASGVSSGTAMDEMLAMVEKLPDGFTASWTGLSYQEQLSGNQAPALYAISILVVFLCLAALYESWSIPFSVMLSVPIGVLGALIAAKFFGQSNDVYFKVGLLTTIGLAAKNAILIVEFAKDQQAAGKGLIEATLDAARMRLRPILMTSLAFIFGILPLAIATGAGSGAQNAVGTGVMGGMIAATAIGIFFVPLFYVAVRRLGAWRARKAPVEKTA</sequence>
<feature type="transmembrane region" description="Helical" evidence="9">
    <location>
        <begin position="470"/>
        <end position="497"/>
    </location>
</feature>
<dbReference type="NCBIfam" id="NF000282">
    <property type="entry name" value="RND_permease_1"/>
    <property type="match status" value="1"/>
</dbReference>
<name>A0ABW0PW19_9HYPH</name>
<comment type="subcellular location">
    <subcellularLocation>
        <location evidence="1 9">Cell inner membrane</location>
        <topology evidence="1 9">Multi-pass membrane protein</topology>
    </subcellularLocation>
</comment>
<feature type="transmembrane region" description="Helical" evidence="9">
    <location>
        <begin position="871"/>
        <end position="888"/>
    </location>
</feature>